<feature type="transmembrane region" description="Helical" evidence="2">
    <location>
        <begin position="157"/>
        <end position="179"/>
    </location>
</feature>
<organism evidence="3">
    <name type="scientific">Percolomonas cosmopolitus</name>
    <dbReference type="NCBI Taxonomy" id="63605"/>
    <lineage>
        <taxon>Eukaryota</taxon>
        <taxon>Discoba</taxon>
        <taxon>Heterolobosea</taxon>
        <taxon>Tetramitia</taxon>
        <taxon>Eutetramitia</taxon>
        <taxon>Percolomonadidae</taxon>
        <taxon>Percolomonas</taxon>
    </lineage>
</organism>
<evidence type="ECO:0000256" key="2">
    <source>
        <dbReference type="SAM" id="Phobius"/>
    </source>
</evidence>
<evidence type="ECO:0000256" key="1">
    <source>
        <dbReference type="SAM" id="MobiDB-lite"/>
    </source>
</evidence>
<keyword evidence="2" id="KW-0472">Membrane</keyword>
<accession>A0A7S1PG89</accession>
<dbReference type="AlphaFoldDB" id="A0A7S1PG89"/>
<feature type="transmembrane region" description="Helical" evidence="2">
    <location>
        <begin position="191"/>
        <end position="213"/>
    </location>
</feature>
<feature type="transmembrane region" description="Helical" evidence="2">
    <location>
        <begin position="284"/>
        <end position="306"/>
    </location>
</feature>
<protein>
    <submittedName>
        <fullName evidence="3">Uncharacterized protein</fullName>
    </submittedName>
</protein>
<feature type="region of interest" description="Disordered" evidence="1">
    <location>
        <begin position="395"/>
        <end position="433"/>
    </location>
</feature>
<feature type="compositionally biased region" description="Low complexity" evidence="1">
    <location>
        <begin position="407"/>
        <end position="416"/>
    </location>
</feature>
<evidence type="ECO:0000313" key="3">
    <source>
        <dbReference type="EMBL" id="CAD9079619.1"/>
    </source>
</evidence>
<keyword evidence="2" id="KW-0812">Transmembrane</keyword>
<sequence>MNVLDSITKTPSQVLVKSATNFGQDAAKIIGAYAEECIKNSTDDVLHEIREATEKLSETLKETLNGFGDTFHKTGVEAFTEWGIGIERAFLHLGQKLETGLTNSTNRVAYTIRDTMDETLWRLRRTITSSSSTFADAFAQFGLKHAEVYKHVFRYEIMVAMFCAVLVSVSLCIFALTAATKMGLTGTFVEFVTVHFVPICFLMFAILNAYVIFASTHHNSVGGLHENIDATREANIMSGSGADDDVDSPLAPPELSLRRTKSRKRDATTSSNAAAAATKKENNLVVYAIVASIGYMGGNLSTQIFTFSSLNFLVSFVIMISVTLLAHKVFAFNVLYRIYSLYQHIQEFRLYLKEKQKDDLLVEEPFETTSVEPQSAVSKNSDWWSDEEEALEKYRDKVQQRHRMRQQEVSSSQQESLSEKNEEWKQNDHEKKD</sequence>
<feature type="transmembrane region" description="Helical" evidence="2">
    <location>
        <begin position="312"/>
        <end position="336"/>
    </location>
</feature>
<feature type="compositionally biased region" description="Basic and acidic residues" evidence="1">
    <location>
        <begin position="417"/>
        <end position="433"/>
    </location>
</feature>
<name>A0A7S1PG89_9EUKA</name>
<keyword evidence="2" id="KW-1133">Transmembrane helix</keyword>
<gene>
    <name evidence="3" type="ORF">PCOS0759_LOCUS2859</name>
</gene>
<dbReference type="EMBL" id="HBGD01003456">
    <property type="protein sequence ID" value="CAD9079619.1"/>
    <property type="molecule type" value="Transcribed_RNA"/>
</dbReference>
<proteinExistence type="predicted"/>
<reference evidence="3" key="1">
    <citation type="submission" date="2021-01" db="EMBL/GenBank/DDBJ databases">
        <authorList>
            <person name="Corre E."/>
            <person name="Pelletier E."/>
            <person name="Niang G."/>
            <person name="Scheremetjew M."/>
            <person name="Finn R."/>
            <person name="Kale V."/>
            <person name="Holt S."/>
            <person name="Cochrane G."/>
            <person name="Meng A."/>
            <person name="Brown T."/>
            <person name="Cohen L."/>
        </authorList>
    </citation>
    <scope>NUCLEOTIDE SEQUENCE</scope>
    <source>
        <strain evidence="3">WS</strain>
    </source>
</reference>